<keyword evidence="3" id="KW-1185">Reference proteome</keyword>
<keyword evidence="1" id="KW-0472">Membrane</keyword>
<keyword evidence="1" id="KW-1133">Transmembrane helix</keyword>
<dbReference type="Proteomes" id="UP000758603">
    <property type="component" value="Unassembled WGS sequence"/>
</dbReference>
<evidence type="ECO:0000256" key="1">
    <source>
        <dbReference type="SAM" id="Phobius"/>
    </source>
</evidence>
<keyword evidence="1" id="KW-0812">Transmembrane</keyword>
<dbReference type="EMBL" id="JAGPXC010000010">
    <property type="protein sequence ID" value="KAH6646300.1"/>
    <property type="molecule type" value="Genomic_DNA"/>
</dbReference>
<reference evidence="2" key="1">
    <citation type="journal article" date="2021" name="Nat. Commun.">
        <title>Genetic determinants of endophytism in the Arabidopsis root mycobiome.</title>
        <authorList>
            <person name="Mesny F."/>
            <person name="Miyauchi S."/>
            <person name="Thiergart T."/>
            <person name="Pickel B."/>
            <person name="Atanasova L."/>
            <person name="Karlsson M."/>
            <person name="Huettel B."/>
            <person name="Barry K.W."/>
            <person name="Haridas S."/>
            <person name="Chen C."/>
            <person name="Bauer D."/>
            <person name="Andreopoulos W."/>
            <person name="Pangilinan J."/>
            <person name="LaButti K."/>
            <person name="Riley R."/>
            <person name="Lipzen A."/>
            <person name="Clum A."/>
            <person name="Drula E."/>
            <person name="Henrissat B."/>
            <person name="Kohler A."/>
            <person name="Grigoriev I.V."/>
            <person name="Martin F.M."/>
            <person name="Hacquard S."/>
        </authorList>
    </citation>
    <scope>NUCLEOTIDE SEQUENCE</scope>
    <source>
        <strain evidence="2">MPI-SDFR-AT-0073</strain>
    </source>
</reference>
<gene>
    <name evidence="2" type="ORF">BKA67DRAFT_98506</name>
</gene>
<proteinExistence type="predicted"/>
<dbReference type="RefSeq" id="XP_045952814.1">
    <property type="nucleotide sequence ID" value="XM_046109591.1"/>
</dbReference>
<organism evidence="2 3">
    <name type="scientific">Truncatella angustata</name>
    <dbReference type="NCBI Taxonomy" id="152316"/>
    <lineage>
        <taxon>Eukaryota</taxon>
        <taxon>Fungi</taxon>
        <taxon>Dikarya</taxon>
        <taxon>Ascomycota</taxon>
        <taxon>Pezizomycotina</taxon>
        <taxon>Sordariomycetes</taxon>
        <taxon>Xylariomycetidae</taxon>
        <taxon>Amphisphaeriales</taxon>
        <taxon>Sporocadaceae</taxon>
        <taxon>Truncatella</taxon>
    </lineage>
</organism>
<accession>A0A9P8RN66</accession>
<dbReference type="AlphaFoldDB" id="A0A9P8RN66"/>
<comment type="caution">
    <text evidence="2">The sequence shown here is derived from an EMBL/GenBank/DDBJ whole genome shotgun (WGS) entry which is preliminary data.</text>
</comment>
<name>A0A9P8RN66_9PEZI</name>
<sequence>MTQVRQILIVTALVHGVCSVYFAYHVTIDGSIAFSQRRLPIDSRRVVPPVPLYTRLANSDFVFGISAYFKDRCVTQDYPLLES</sequence>
<dbReference type="GeneID" id="70138482"/>
<feature type="transmembrane region" description="Helical" evidence="1">
    <location>
        <begin position="7"/>
        <end position="24"/>
    </location>
</feature>
<evidence type="ECO:0000313" key="3">
    <source>
        <dbReference type="Proteomes" id="UP000758603"/>
    </source>
</evidence>
<protein>
    <submittedName>
        <fullName evidence="2">Uncharacterized protein</fullName>
    </submittedName>
</protein>
<evidence type="ECO:0000313" key="2">
    <source>
        <dbReference type="EMBL" id="KAH6646300.1"/>
    </source>
</evidence>